<sequence length="233" mass="23601">MAISVTSIGKTVQTANANTTTITGVTVPSGALIVLGAADRSLSGTAAASDSVGNTYTAAVALSNTTNSIYHTIFYVKNCTALSSNTITYTHAQASTMAQIGALYATGVDTSSPLDGAVTATTNNLTTAAANNSVTSGTPSVSNELFVTWLSVRSGNTTITQDSTNGWTNQPGLVFPNTASSSTGAMQYQINTGTGTKTCANTFASQFNAGSIVGFKPSGGTVTTGNFFFMMGM</sequence>
<dbReference type="EMBL" id="LR796215">
    <property type="protein sequence ID" value="CAB4127797.1"/>
    <property type="molecule type" value="Genomic_DNA"/>
</dbReference>
<organism evidence="1">
    <name type="scientific">uncultured Caudovirales phage</name>
    <dbReference type="NCBI Taxonomy" id="2100421"/>
    <lineage>
        <taxon>Viruses</taxon>
        <taxon>Duplodnaviria</taxon>
        <taxon>Heunggongvirae</taxon>
        <taxon>Uroviricota</taxon>
        <taxon>Caudoviricetes</taxon>
        <taxon>Peduoviridae</taxon>
        <taxon>Maltschvirus</taxon>
        <taxon>Maltschvirus maltsch</taxon>
    </lineage>
</organism>
<evidence type="ECO:0000313" key="1">
    <source>
        <dbReference type="EMBL" id="CAB4127797.1"/>
    </source>
</evidence>
<gene>
    <name evidence="1" type="ORF">UFOVP96_6</name>
</gene>
<protein>
    <submittedName>
        <fullName evidence="1">Uncharacterized protein</fullName>
    </submittedName>
</protein>
<proteinExistence type="predicted"/>
<name>A0A6J5L3H1_9CAUD</name>
<accession>A0A6J5L3H1</accession>
<reference evidence="1" key="1">
    <citation type="submission" date="2020-04" db="EMBL/GenBank/DDBJ databases">
        <authorList>
            <person name="Chiriac C."/>
            <person name="Salcher M."/>
            <person name="Ghai R."/>
            <person name="Kavagutti S V."/>
        </authorList>
    </citation>
    <scope>NUCLEOTIDE SEQUENCE</scope>
</reference>